<dbReference type="GeneID" id="87836500"/>
<keyword evidence="8" id="KW-1185">Reference proteome</keyword>
<feature type="compositionally biased region" description="Basic and acidic residues" evidence="5">
    <location>
        <begin position="383"/>
        <end position="394"/>
    </location>
</feature>
<accession>A0AAE0LQ56</accession>
<comment type="subcellular location">
    <subcellularLocation>
        <location evidence="1">Membrane</location>
        <topology evidence="1">Multi-pass membrane protein</topology>
    </subcellularLocation>
</comment>
<dbReference type="AlphaFoldDB" id="A0AAE0LQ56"/>
<feature type="transmembrane region" description="Helical" evidence="6">
    <location>
        <begin position="179"/>
        <end position="204"/>
    </location>
</feature>
<evidence type="ECO:0000256" key="2">
    <source>
        <dbReference type="ARBA" id="ARBA00022692"/>
    </source>
</evidence>
<name>A0AAE0LQ56_9PEZI</name>
<gene>
    <name evidence="7" type="ORF">B0H64DRAFT_218998</name>
</gene>
<feature type="transmembrane region" description="Helical" evidence="6">
    <location>
        <begin position="151"/>
        <end position="173"/>
    </location>
</feature>
<evidence type="ECO:0000313" key="7">
    <source>
        <dbReference type="EMBL" id="KAK3293731.1"/>
    </source>
</evidence>
<dbReference type="Gene3D" id="1.20.1250.20">
    <property type="entry name" value="MFS general substrate transporter like domains"/>
    <property type="match status" value="2"/>
</dbReference>
<evidence type="ECO:0000256" key="3">
    <source>
        <dbReference type="ARBA" id="ARBA00022989"/>
    </source>
</evidence>
<dbReference type="RefSeq" id="XP_062657245.1">
    <property type="nucleotide sequence ID" value="XM_062799552.1"/>
</dbReference>
<dbReference type="Proteomes" id="UP001278766">
    <property type="component" value="Unassembled WGS sequence"/>
</dbReference>
<feature type="transmembrane region" description="Helical" evidence="6">
    <location>
        <begin position="351"/>
        <end position="373"/>
    </location>
</feature>
<comment type="caution">
    <text evidence="7">The sequence shown here is derived from an EMBL/GenBank/DDBJ whole genome shotgun (WGS) entry which is preliminary data.</text>
</comment>
<proteinExistence type="predicted"/>
<dbReference type="GO" id="GO:0016020">
    <property type="term" value="C:membrane"/>
    <property type="evidence" value="ECO:0007669"/>
    <property type="project" value="UniProtKB-SubCell"/>
</dbReference>
<feature type="transmembrane region" description="Helical" evidence="6">
    <location>
        <begin position="314"/>
        <end position="339"/>
    </location>
</feature>
<dbReference type="PANTHER" id="PTHR23507:SF13">
    <property type="entry name" value="MFS GENERAL SUBSTRATE TRANSPORTER"/>
    <property type="match status" value="1"/>
</dbReference>
<protein>
    <submittedName>
        <fullName evidence="7">Major facilitator superfamily domain-containing protein</fullName>
    </submittedName>
</protein>
<sequence length="584" mass="63006">MASGSSERTPLLGEVQDAHHDVAPAVPNGQNGWTAPGREGGSKSWVRQLAVSLRNRLKVHVENRILLTGFLITLSFSFTQVPIFYVFHIMECDVFYKNHPPYEGSGDRCSRNEIAAGTATQFSILGMSTTFCGTINLFVAGWMVKRFGPRAALMVQTLVPAIRVATQILGVLAGGEAGIIIIQCTQLITIIGGPVGYILIANIIAGEVVEPLRRTAVFGMLQGCIMLGQGLGYLAGGMIGDAWGISRPFEVAFCAFLLSSIYVRLAVPYIPTESLSSGSKPNSKGFAELLSPLRVLAPQRLILNTGVTRNHYGVLFLCAGVFLGVLATGYAPLLIQMYATAVFEFQQGDNGWLMSGFAFMRAAFLIFLFPRIISSGRRWYQGRERRMDTRDPKPRRPSSLATNPEELEAPVGSFAEEEPVSADEVKEDEGTAFDLFFLRISLVVDGVLTMCAAFATKSWHIYLAAFLLPFASGSAPAAKGVMTEMCSASTRADALNALTLVENIARLATQGLFGFAFAALAQIGKPHLTFFANAAIALFASGVLLLSRFPPEGSRLAETSHGPEHPFNNEGPEQNHGPQDGVRA</sequence>
<keyword evidence="4 6" id="KW-0472">Membrane</keyword>
<reference evidence="7" key="2">
    <citation type="submission" date="2023-06" db="EMBL/GenBank/DDBJ databases">
        <authorList>
            <consortium name="Lawrence Berkeley National Laboratory"/>
            <person name="Haridas S."/>
            <person name="Hensen N."/>
            <person name="Bonometti L."/>
            <person name="Westerberg I."/>
            <person name="Brannstrom I.O."/>
            <person name="Guillou S."/>
            <person name="Cros-Aarteil S."/>
            <person name="Calhoun S."/>
            <person name="Kuo A."/>
            <person name="Mondo S."/>
            <person name="Pangilinan J."/>
            <person name="Riley R."/>
            <person name="Labutti K."/>
            <person name="Andreopoulos B."/>
            <person name="Lipzen A."/>
            <person name="Chen C."/>
            <person name="Yanf M."/>
            <person name="Daum C."/>
            <person name="Ng V."/>
            <person name="Clum A."/>
            <person name="Steindorff A."/>
            <person name="Ohm R."/>
            <person name="Martin F."/>
            <person name="Silar P."/>
            <person name="Natvig D."/>
            <person name="Lalanne C."/>
            <person name="Gautier V."/>
            <person name="Ament-Velasquez S.L."/>
            <person name="Kruys A."/>
            <person name="Hutchinson M.I."/>
            <person name="Powell A.J."/>
            <person name="Barry K."/>
            <person name="Miller A.N."/>
            <person name="Grigoriev I.V."/>
            <person name="Debuchy R."/>
            <person name="Gladieux P."/>
            <person name="Thoren M.H."/>
            <person name="Johannesson H."/>
        </authorList>
    </citation>
    <scope>NUCLEOTIDE SEQUENCE</scope>
    <source>
        <strain evidence="7">CBS 168.71</strain>
    </source>
</reference>
<evidence type="ECO:0000256" key="6">
    <source>
        <dbReference type="SAM" id="Phobius"/>
    </source>
</evidence>
<feature type="transmembrane region" description="Helical" evidence="6">
    <location>
        <begin position="530"/>
        <end position="547"/>
    </location>
</feature>
<feature type="transmembrane region" description="Helical" evidence="6">
    <location>
        <begin position="503"/>
        <end position="524"/>
    </location>
</feature>
<feature type="transmembrane region" description="Helical" evidence="6">
    <location>
        <begin position="65"/>
        <end position="87"/>
    </location>
</feature>
<dbReference type="InterPro" id="IPR011701">
    <property type="entry name" value="MFS"/>
</dbReference>
<dbReference type="SUPFAM" id="SSF103473">
    <property type="entry name" value="MFS general substrate transporter"/>
    <property type="match status" value="2"/>
</dbReference>
<dbReference type="PANTHER" id="PTHR23507">
    <property type="entry name" value="ZGC:174356"/>
    <property type="match status" value="1"/>
</dbReference>
<organism evidence="7 8">
    <name type="scientific">Chaetomium fimeti</name>
    <dbReference type="NCBI Taxonomy" id="1854472"/>
    <lineage>
        <taxon>Eukaryota</taxon>
        <taxon>Fungi</taxon>
        <taxon>Dikarya</taxon>
        <taxon>Ascomycota</taxon>
        <taxon>Pezizomycotina</taxon>
        <taxon>Sordariomycetes</taxon>
        <taxon>Sordariomycetidae</taxon>
        <taxon>Sordariales</taxon>
        <taxon>Chaetomiaceae</taxon>
        <taxon>Chaetomium</taxon>
    </lineage>
</organism>
<keyword evidence="2 6" id="KW-0812">Transmembrane</keyword>
<reference evidence="7" key="1">
    <citation type="journal article" date="2023" name="Mol. Phylogenet. Evol.">
        <title>Genome-scale phylogeny and comparative genomics of the fungal order Sordariales.</title>
        <authorList>
            <person name="Hensen N."/>
            <person name="Bonometti L."/>
            <person name="Westerberg I."/>
            <person name="Brannstrom I.O."/>
            <person name="Guillou S."/>
            <person name="Cros-Aarteil S."/>
            <person name="Calhoun S."/>
            <person name="Haridas S."/>
            <person name="Kuo A."/>
            <person name="Mondo S."/>
            <person name="Pangilinan J."/>
            <person name="Riley R."/>
            <person name="LaButti K."/>
            <person name="Andreopoulos B."/>
            <person name="Lipzen A."/>
            <person name="Chen C."/>
            <person name="Yan M."/>
            <person name="Daum C."/>
            <person name="Ng V."/>
            <person name="Clum A."/>
            <person name="Steindorff A."/>
            <person name="Ohm R.A."/>
            <person name="Martin F."/>
            <person name="Silar P."/>
            <person name="Natvig D.O."/>
            <person name="Lalanne C."/>
            <person name="Gautier V."/>
            <person name="Ament-Velasquez S.L."/>
            <person name="Kruys A."/>
            <person name="Hutchinson M.I."/>
            <person name="Powell A.J."/>
            <person name="Barry K."/>
            <person name="Miller A.N."/>
            <person name="Grigoriev I.V."/>
            <person name="Debuchy R."/>
            <person name="Gladieux P."/>
            <person name="Hiltunen Thoren M."/>
            <person name="Johannesson H."/>
        </authorList>
    </citation>
    <scope>NUCLEOTIDE SEQUENCE</scope>
    <source>
        <strain evidence="7">CBS 168.71</strain>
    </source>
</reference>
<feature type="transmembrane region" description="Helical" evidence="6">
    <location>
        <begin position="436"/>
        <end position="455"/>
    </location>
</feature>
<feature type="transmembrane region" description="Helical" evidence="6">
    <location>
        <begin position="122"/>
        <end position="144"/>
    </location>
</feature>
<dbReference type="Pfam" id="PF07690">
    <property type="entry name" value="MFS_1"/>
    <property type="match status" value="1"/>
</dbReference>
<feature type="transmembrane region" description="Helical" evidence="6">
    <location>
        <begin position="461"/>
        <end position="482"/>
    </location>
</feature>
<dbReference type="InterPro" id="IPR036259">
    <property type="entry name" value="MFS_trans_sf"/>
</dbReference>
<keyword evidence="3 6" id="KW-1133">Transmembrane helix</keyword>
<evidence type="ECO:0000256" key="1">
    <source>
        <dbReference type="ARBA" id="ARBA00004141"/>
    </source>
</evidence>
<feature type="region of interest" description="Disordered" evidence="5">
    <location>
        <begin position="555"/>
        <end position="584"/>
    </location>
</feature>
<evidence type="ECO:0000256" key="4">
    <source>
        <dbReference type="ARBA" id="ARBA00023136"/>
    </source>
</evidence>
<feature type="transmembrane region" description="Helical" evidence="6">
    <location>
        <begin position="216"/>
        <end position="236"/>
    </location>
</feature>
<dbReference type="EMBL" id="JAUEPN010000006">
    <property type="protein sequence ID" value="KAK3293731.1"/>
    <property type="molecule type" value="Genomic_DNA"/>
</dbReference>
<evidence type="ECO:0000256" key="5">
    <source>
        <dbReference type="SAM" id="MobiDB-lite"/>
    </source>
</evidence>
<dbReference type="GO" id="GO:0022857">
    <property type="term" value="F:transmembrane transporter activity"/>
    <property type="evidence" value="ECO:0007669"/>
    <property type="project" value="InterPro"/>
</dbReference>
<evidence type="ECO:0000313" key="8">
    <source>
        <dbReference type="Proteomes" id="UP001278766"/>
    </source>
</evidence>
<feature type="region of interest" description="Disordered" evidence="5">
    <location>
        <begin position="383"/>
        <end position="403"/>
    </location>
</feature>